<reference evidence="1 2" key="1">
    <citation type="submission" date="2019-11" db="EMBL/GenBank/DDBJ databases">
        <title>Genome sequences of 17 halophilic strains isolated from different environments.</title>
        <authorList>
            <person name="Furrow R.E."/>
        </authorList>
    </citation>
    <scope>NUCLEOTIDE SEQUENCE [LARGE SCALE GENOMIC DNA]</scope>
    <source>
        <strain evidence="1 2">22511_23_Filter</strain>
    </source>
</reference>
<protein>
    <submittedName>
        <fullName evidence="1">Uncharacterized protein</fullName>
    </submittedName>
</protein>
<proteinExistence type="predicted"/>
<dbReference type="AlphaFoldDB" id="A0A845DPF2"/>
<organism evidence="1 2">
    <name type="scientific">Halobacillus litoralis</name>
    <dbReference type="NCBI Taxonomy" id="45668"/>
    <lineage>
        <taxon>Bacteria</taxon>
        <taxon>Bacillati</taxon>
        <taxon>Bacillota</taxon>
        <taxon>Bacilli</taxon>
        <taxon>Bacillales</taxon>
        <taxon>Bacillaceae</taxon>
        <taxon>Halobacillus</taxon>
    </lineage>
</organism>
<dbReference type="EMBL" id="WMET01000001">
    <property type="protein sequence ID" value="MYL19286.1"/>
    <property type="molecule type" value="Genomic_DNA"/>
</dbReference>
<dbReference type="Proteomes" id="UP000460949">
    <property type="component" value="Unassembled WGS sequence"/>
</dbReference>
<accession>A0A845DPF2</accession>
<evidence type="ECO:0000313" key="2">
    <source>
        <dbReference type="Proteomes" id="UP000460949"/>
    </source>
</evidence>
<sequence length="51" mass="6139">MIIRQQFYKEQAWDLFEKGLTCGIIKSKNDRCFFHMAETGFLTYVGMISRW</sequence>
<evidence type="ECO:0000313" key="1">
    <source>
        <dbReference type="EMBL" id="MYL19286.1"/>
    </source>
</evidence>
<name>A0A845DPF2_9BACI</name>
<gene>
    <name evidence="1" type="ORF">GLW04_05240</name>
</gene>
<comment type="caution">
    <text evidence="1">The sequence shown here is derived from an EMBL/GenBank/DDBJ whole genome shotgun (WGS) entry which is preliminary data.</text>
</comment>